<dbReference type="AlphaFoldDB" id="A0A4Y2GEJ5"/>
<dbReference type="EMBL" id="BGPR01001361">
    <property type="protein sequence ID" value="GBM52030.1"/>
    <property type="molecule type" value="Genomic_DNA"/>
</dbReference>
<feature type="compositionally biased region" description="Polar residues" evidence="1">
    <location>
        <begin position="39"/>
        <end position="49"/>
    </location>
</feature>
<reference evidence="2 3" key="1">
    <citation type="journal article" date="2019" name="Sci. Rep.">
        <title>Orb-weaving spider Araneus ventricosus genome elucidates the spidroin gene catalogue.</title>
        <authorList>
            <person name="Kono N."/>
            <person name="Nakamura H."/>
            <person name="Ohtoshi R."/>
            <person name="Moran D.A.P."/>
            <person name="Shinohara A."/>
            <person name="Yoshida Y."/>
            <person name="Fujiwara M."/>
            <person name="Mori M."/>
            <person name="Tomita M."/>
            <person name="Arakawa K."/>
        </authorList>
    </citation>
    <scope>NUCLEOTIDE SEQUENCE [LARGE SCALE GENOMIC DNA]</scope>
</reference>
<comment type="caution">
    <text evidence="2">The sequence shown here is derived from an EMBL/GenBank/DDBJ whole genome shotgun (WGS) entry which is preliminary data.</text>
</comment>
<dbReference type="Proteomes" id="UP000499080">
    <property type="component" value="Unassembled WGS sequence"/>
</dbReference>
<proteinExistence type="predicted"/>
<organism evidence="2 3">
    <name type="scientific">Araneus ventricosus</name>
    <name type="common">Orbweaver spider</name>
    <name type="synonym">Epeira ventricosa</name>
    <dbReference type="NCBI Taxonomy" id="182803"/>
    <lineage>
        <taxon>Eukaryota</taxon>
        <taxon>Metazoa</taxon>
        <taxon>Ecdysozoa</taxon>
        <taxon>Arthropoda</taxon>
        <taxon>Chelicerata</taxon>
        <taxon>Arachnida</taxon>
        <taxon>Araneae</taxon>
        <taxon>Araneomorphae</taxon>
        <taxon>Entelegynae</taxon>
        <taxon>Araneoidea</taxon>
        <taxon>Araneidae</taxon>
        <taxon>Araneus</taxon>
    </lineage>
</organism>
<evidence type="ECO:0000313" key="2">
    <source>
        <dbReference type="EMBL" id="GBM52030.1"/>
    </source>
</evidence>
<protein>
    <submittedName>
        <fullName evidence="2">Uncharacterized protein</fullName>
    </submittedName>
</protein>
<keyword evidence="3" id="KW-1185">Reference proteome</keyword>
<evidence type="ECO:0000256" key="1">
    <source>
        <dbReference type="SAM" id="MobiDB-lite"/>
    </source>
</evidence>
<name>A0A4Y2GEJ5_ARAVE</name>
<gene>
    <name evidence="2" type="ORF">AVEN_42044_1</name>
</gene>
<feature type="region of interest" description="Disordered" evidence="1">
    <location>
        <begin position="22"/>
        <end position="56"/>
    </location>
</feature>
<accession>A0A4Y2GEJ5</accession>
<sequence>MNNSQLFTWLVTSFAGPFVPEEYSGSAHAPHPSQDKSSWRSIPRASSNILHPDLPKRSAGIPAYSAHTLGVGAVERLGPLNIPMALQAAED</sequence>
<evidence type="ECO:0000313" key="3">
    <source>
        <dbReference type="Proteomes" id="UP000499080"/>
    </source>
</evidence>